<dbReference type="RefSeq" id="WP_167315169.1">
    <property type="nucleotide sequence ID" value="NZ_CP050267.1"/>
</dbReference>
<gene>
    <name evidence="1" type="ORF">HBA18_14405</name>
</gene>
<name>A0ABX6K7U7_SALCS</name>
<proteinExistence type="predicted"/>
<reference evidence="1 2" key="1">
    <citation type="submission" date="2020-03" db="EMBL/GenBank/DDBJ databases">
        <title>Genome mining reveals the biosynthetic pathways of PHA and ectoines of the halophilic strain Salinivibrio costicola M318 isolated from fermented shrimp paste.</title>
        <authorList>
            <person name="Doan T.V."/>
            <person name="Tran L.T."/>
            <person name="Trieu T.A."/>
            <person name="Nguyen Q.V."/>
            <person name="Quach T.N."/>
            <person name="Phi T.Q."/>
            <person name="Kumar S."/>
        </authorList>
    </citation>
    <scope>NUCLEOTIDE SEQUENCE [LARGE SCALE GENOMIC DNA]</scope>
    <source>
        <strain evidence="1 2">M318</strain>
    </source>
</reference>
<dbReference type="EMBL" id="CP050267">
    <property type="protein sequence ID" value="QIR07601.1"/>
    <property type="molecule type" value="Genomic_DNA"/>
</dbReference>
<accession>A0ABX6K7U7</accession>
<dbReference type="Proteomes" id="UP000501408">
    <property type="component" value="Chromosome 2"/>
</dbReference>
<protein>
    <submittedName>
        <fullName evidence="1">Uncharacterized protein</fullName>
    </submittedName>
</protein>
<sequence length="127" mass="14279">MFKKNHVHLQIKKGEVRAIHLETDSSIVRTCAALSHPRTLMGEFFAIERCLKDVLDELLPKSIFSLSPIAIVQFIEKIEGGITNVEVRAFREATLGAGARHVFFAESSTPISKSQLLNFNFKQIEQP</sequence>
<keyword evidence="2" id="KW-1185">Reference proteome</keyword>
<organism evidence="1 2">
    <name type="scientific">Salinivibrio costicola</name>
    <name type="common">Vibrio costicola</name>
    <dbReference type="NCBI Taxonomy" id="51367"/>
    <lineage>
        <taxon>Bacteria</taxon>
        <taxon>Pseudomonadati</taxon>
        <taxon>Pseudomonadota</taxon>
        <taxon>Gammaproteobacteria</taxon>
        <taxon>Vibrionales</taxon>
        <taxon>Vibrionaceae</taxon>
        <taxon>Salinivibrio</taxon>
    </lineage>
</organism>
<evidence type="ECO:0000313" key="2">
    <source>
        <dbReference type="Proteomes" id="UP000501408"/>
    </source>
</evidence>
<evidence type="ECO:0000313" key="1">
    <source>
        <dbReference type="EMBL" id="QIR07601.1"/>
    </source>
</evidence>